<proteinExistence type="predicted"/>
<name>A0A078R6Y3_PHOVU</name>
<dbReference type="RefSeq" id="WP_032945843.1">
    <property type="nucleotide sequence ID" value="NZ_JNHI01000019.1"/>
</dbReference>
<comment type="caution">
    <text evidence="1">The sequence shown here is derived from an EMBL/GenBank/DDBJ whole genome shotgun (WGS) entry which is preliminary data.</text>
</comment>
<evidence type="ECO:0000313" key="2">
    <source>
        <dbReference type="Proteomes" id="UP000028134"/>
    </source>
</evidence>
<accession>A0A078R6Y3</accession>
<dbReference type="Proteomes" id="UP000028134">
    <property type="component" value="Unassembled WGS sequence"/>
</dbReference>
<dbReference type="EMBL" id="JNHI01000019">
    <property type="protein sequence ID" value="KDS29697.1"/>
    <property type="molecule type" value="Genomic_DNA"/>
</dbReference>
<reference evidence="1 2" key="1">
    <citation type="submission" date="2014-04" db="EMBL/GenBank/DDBJ databases">
        <authorList>
            <person name="Sears C."/>
            <person name="Carroll K."/>
            <person name="Sack B.R."/>
            <person name="Qadri F."/>
            <person name="Myers L.L."/>
            <person name="Chung G.-T."/>
            <person name="Escheverria P."/>
            <person name="Fraser C.M."/>
            <person name="Sadzewicz L."/>
            <person name="Shefchek K.A."/>
            <person name="Tallon L."/>
            <person name="Das S.P."/>
            <person name="Daugherty S."/>
            <person name="Mongodin E.F."/>
        </authorList>
    </citation>
    <scope>NUCLEOTIDE SEQUENCE [LARGE SCALE GENOMIC DNA]</scope>
    <source>
        <strain evidence="2">3775 SL(B) 10 (iv)</strain>
    </source>
</reference>
<gene>
    <name evidence="1" type="ORF">M097_2842</name>
</gene>
<sequence>MKKYQFAFHSEIIGYTSLHIGEVRKAIHKKVEKEKSAAIKNDIELHMYKVHDGIPVLLNTCYLYDEKGCMVHGSIKGTKDYLLETWRYHTNRHSKGNGSTRIRPCTTSRAFSFV</sequence>
<evidence type="ECO:0000313" key="1">
    <source>
        <dbReference type="EMBL" id="KDS29697.1"/>
    </source>
</evidence>
<dbReference type="AlphaFoldDB" id="A0A078R6Y3"/>
<organism evidence="1 2">
    <name type="scientific">Phocaeicola vulgatus str. 3775 SL</name>
    <name type="common">B</name>
    <name type="synonym">iv</name>
    <dbReference type="NCBI Taxonomy" id="1339350"/>
    <lineage>
        <taxon>Bacteria</taxon>
        <taxon>Pseudomonadati</taxon>
        <taxon>Bacteroidota</taxon>
        <taxon>Bacteroidia</taxon>
        <taxon>Bacteroidales</taxon>
        <taxon>Bacteroidaceae</taxon>
        <taxon>Phocaeicola</taxon>
    </lineage>
</organism>
<dbReference type="PATRIC" id="fig|1339350.3.peg.2722"/>
<protein>
    <submittedName>
        <fullName evidence="1">Uncharacterized protein</fullName>
    </submittedName>
</protein>